<name>A0A2T0RLH5_9ACTN</name>
<feature type="domain" description="Acyl-CoA dehydrogenase/oxidase C-terminal" evidence="6">
    <location>
        <begin position="221"/>
        <end position="337"/>
    </location>
</feature>
<dbReference type="GO" id="GO:0003995">
    <property type="term" value="F:acyl-CoA dehydrogenase activity"/>
    <property type="evidence" value="ECO:0007669"/>
    <property type="project" value="TreeGrafter"/>
</dbReference>
<comment type="cofactor">
    <cofactor evidence="1">
        <name>FAD</name>
        <dbReference type="ChEBI" id="CHEBI:57692"/>
    </cofactor>
</comment>
<dbReference type="PANTHER" id="PTHR43884">
    <property type="entry name" value="ACYL-COA DEHYDROGENASE"/>
    <property type="match status" value="1"/>
</dbReference>
<dbReference type="Pfam" id="PF00441">
    <property type="entry name" value="Acyl-CoA_dh_1"/>
    <property type="match status" value="1"/>
</dbReference>
<evidence type="ECO:0000256" key="4">
    <source>
        <dbReference type="ARBA" id="ARBA00022827"/>
    </source>
</evidence>
<comment type="similarity">
    <text evidence="2">Belongs to the acyl-CoA dehydrogenase family.</text>
</comment>
<dbReference type="InterPro" id="IPR037069">
    <property type="entry name" value="AcylCoA_DH/ox_N_sf"/>
</dbReference>
<dbReference type="Gene3D" id="1.20.140.10">
    <property type="entry name" value="Butyryl-CoA Dehydrogenase, subunit A, domain 3"/>
    <property type="match status" value="1"/>
</dbReference>
<evidence type="ECO:0000313" key="8">
    <source>
        <dbReference type="Proteomes" id="UP000239209"/>
    </source>
</evidence>
<dbReference type="SUPFAM" id="SSF56645">
    <property type="entry name" value="Acyl-CoA dehydrogenase NM domain-like"/>
    <property type="match status" value="1"/>
</dbReference>
<dbReference type="SUPFAM" id="SSF47203">
    <property type="entry name" value="Acyl-CoA dehydrogenase C-terminal domain-like"/>
    <property type="match status" value="1"/>
</dbReference>
<reference evidence="7 8" key="1">
    <citation type="submission" date="2018-03" db="EMBL/GenBank/DDBJ databases">
        <title>Genomic Encyclopedia of Archaeal and Bacterial Type Strains, Phase II (KMG-II): from individual species to whole genera.</title>
        <authorList>
            <person name="Goeker M."/>
        </authorList>
    </citation>
    <scope>NUCLEOTIDE SEQUENCE [LARGE SCALE GENOMIC DNA]</scope>
    <source>
        <strain evidence="7 8">DSM 45348</strain>
    </source>
</reference>
<dbReference type="Proteomes" id="UP000239209">
    <property type="component" value="Unassembled WGS sequence"/>
</dbReference>
<dbReference type="EMBL" id="PVZG01000018">
    <property type="protein sequence ID" value="PRY22045.1"/>
    <property type="molecule type" value="Genomic_DNA"/>
</dbReference>
<dbReference type="OrthoDB" id="4319499at2"/>
<evidence type="ECO:0000256" key="2">
    <source>
        <dbReference type="ARBA" id="ARBA00009347"/>
    </source>
</evidence>
<accession>A0A2T0RLH5</accession>
<dbReference type="InterPro" id="IPR009100">
    <property type="entry name" value="AcylCoA_DH/oxidase_NM_dom_sf"/>
</dbReference>
<evidence type="ECO:0000259" key="6">
    <source>
        <dbReference type="Pfam" id="PF00441"/>
    </source>
</evidence>
<evidence type="ECO:0000256" key="3">
    <source>
        <dbReference type="ARBA" id="ARBA00022630"/>
    </source>
</evidence>
<evidence type="ECO:0000256" key="5">
    <source>
        <dbReference type="ARBA" id="ARBA00023002"/>
    </source>
</evidence>
<dbReference type="InterPro" id="IPR036250">
    <property type="entry name" value="AcylCo_DH-like_C"/>
</dbReference>
<organism evidence="7 8">
    <name type="scientific">Pseudosporangium ferrugineum</name>
    <dbReference type="NCBI Taxonomy" id="439699"/>
    <lineage>
        <taxon>Bacteria</taxon>
        <taxon>Bacillati</taxon>
        <taxon>Actinomycetota</taxon>
        <taxon>Actinomycetes</taxon>
        <taxon>Micromonosporales</taxon>
        <taxon>Micromonosporaceae</taxon>
        <taxon>Pseudosporangium</taxon>
    </lineage>
</organism>
<sequence>MVSVEADTVRRSLSRALRERLRDAAGRLPGPGAEDPAAAAAPTWSALVRAGAPGLDAPLDAGGLELGLTASTAVAEELGGAGLDARYLGVAAAIDAALEAGPVRHAALVERLVAGELPVTQAGFEGAVAGVRAGSGADDAVRLTGELAVDAGPETAVLAPVALAGGGTAVVLLAPGGAAVASRDPSGAPSRMTFEGGVVPGARLLCAWPAGADCPEGPAGRARVRQAAYLLGVARGALHTGVRHATERHQFGRPLRDFQSVAFRLAAAHVEVEVLRLAVGRAVHLADGGHPYGHRAAEVLAQAAETAAEVSRLTMQLCGARGLTGELPAHRYHLLVRREGGRLGRPGELWREAGRRRLTALARRDGAG</sequence>
<protein>
    <submittedName>
        <fullName evidence="7">Alkylation response protein AidB-like acyl-CoA dehydrogenase</fullName>
    </submittedName>
</protein>
<evidence type="ECO:0000256" key="1">
    <source>
        <dbReference type="ARBA" id="ARBA00001974"/>
    </source>
</evidence>
<dbReference type="AlphaFoldDB" id="A0A2T0RLH5"/>
<dbReference type="RefSeq" id="WP_106130102.1">
    <property type="nucleotide sequence ID" value="NZ_PVZG01000018.1"/>
</dbReference>
<dbReference type="GO" id="GO:0050660">
    <property type="term" value="F:flavin adenine dinucleotide binding"/>
    <property type="evidence" value="ECO:0007669"/>
    <property type="project" value="InterPro"/>
</dbReference>
<evidence type="ECO:0000313" key="7">
    <source>
        <dbReference type="EMBL" id="PRY22045.1"/>
    </source>
</evidence>
<proteinExistence type="inferred from homology"/>
<gene>
    <name evidence="7" type="ORF">CLV70_118110</name>
</gene>
<dbReference type="Gene3D" id="1.10.540.10">
    <property type="entry name" value="Acyl-CoA dehydrogenase/oxidase, N-terminal domain"/>
    <property type="match status" value="1"/>
</dbReference>
<comment type="caution">
    <text evidence="7">The sequence shown here is derived from an EMBL/GenBank/DDBJ whole genome shotgun (WGS) entry which is preliminary data.</text>
</comment>
<dbReference type="InterPro" id="IPR009075">
    <property type="entry name" value="AcylCo_DH/oxidase_C"/>
</dbReference>
<keyword evidence="8" id="KW-1185">Reference proteome</keyword>
<dbReference type="PANTHER" id="PTHR43884:SF20">
    <property type="entry name" value="ACYL-COA DEHYDROGENASE FADE28"/>
    <property type="match status" value="1"/>
</dbReference>
<keyword evidence="3" id="KW-0285">Flavoprotein</keyword>
<keyword evidence="5" id="KW-0560">Oxidoreductase</keyword>
<keyword evidence="4" id="KW-0274">FAD</keyword>